<evidence type="ECO:0000256" key="2">
    <source>
        <dbReference type="ARBA" id="ARBA00022741"/>
    </source>
</evidence>
<evidence type="ECO:0000256" key="1">
    <source>
        <dbReference type="ARBA" id="ARBA00022448"/>
    </source>
</evidence>
<dbReference type="Proteomes" id="UP000660861">
    <property type="component" value="Unassembled WGS sequence"/>
</dbReference>
<dbReference type="AlphaFoldDB" id="A0A926EBB3"/>
<dbReference type="InterPro" id="IPR003593">
    <property type="entry name" value="AAA+_ATPase"/>
</dbReference>
<dbReference type="GO" id="GO:0016887">
    <property type="term" value="F:ATP hydrolysis activity"/>
    <property type="evidence" value="ECO:0007669"/>
    <property type="project" value="InterPro"/>
</dbReference>
<dbReference type="InterPro" id="IPR051782">
    <property type="entry name" value="ABC_Transporter_VariousFunc"/>
</dbReference>
<evidence type="ECO:0000313" key="5">
    <source>
        <dbReference type="EMBL" id="MBC8569918.1"/>
    </source>
</evidence>
<reference evidence="5" key="1">
    <citation type="submission" date="2020-08" db="EMBL/GenBank/DDBJ databases">
        <title>Genome public.</title>
        <authorList>
            <person name="Liu C."/>
            <person name="Sun Q."/>
        </authorList>
    </citation>
    <scope>NUCLEOTIDE SEQUENCE</scope>
    <source>
        <strain evidence="5">NSJ-54</strain>
    </source>
</reference>
<dbReference type="PANTHER" id="PTHR42939">
    <property type="entry name" value="ABC TRANSPORTER ATP-BINDING PROTEIN ALBC-RELATED"/>
    <property type="match status" value="1"/>
</dbReference>
<dbReference type="PROSITE" id="PS00211">
    <property type="entry name" value="ABC_TRANSPORTER_1"/>
    <property type="match status" value="1"/>
</dbReference>
<keyword evidence="3 5" id="KW-0067">ATP-binding</keyword>
<dbReference type="GO" id="GO:0005524">
    <property type="term" value="F:ATP binding"/>
    <property type="evidence" value="ECO:0007669"/>
    <property type="project" value="UniProtKB-KW"/>
</dbReference>
<dbReference type="PROSITE" id="PS50893">
    <property type="entry name" value="ABC_TRANSPORTER_2"/>
    <property type="match status" value="1"/>
</dbReference>
<dbReference type="SUPFAM" id="SSF52540">
    <property type="entry name" value="P-loop containing nucleoside triphosphate hydrolases"/>
    <property type="match status" value="1"/>
</dbReference>
<sequence>MEGQAQVILEGIQKSFGDKEVLKGASFTFEKGNIYGLLGRNGSGKTTLFNCLSDELTPDAGKAWLVQNGERKELLPSDIGYVFATPILPDFLTGYEFLKFYMDINKDKITDPKPIDFYFDLVKIEKEDRHRLIKGYSHGMKNKIQLLCYMITRPPIMLLDEPLTSFDVVVALEMKQLLREIKKDHIIIFSTHILQLATDLCDEIVVLTGGQLEPVDSSMLHSKEFEEKIIEILKDEDGHEHQ</sequence>
<feature type="domain" description="ABC transporter" evidence="4">
    <location>
        <begin position="7"/>
        <end position="234"/>
    </location>
</feature>
<evidence type="ECO:0000259" key="4">
    <source>
        <dbReference type="PROSITE" id="PS50893"/>
    </source>
</evidence>
<dbReference type="PANTHER" id="PTHR42939:SF1">
    <property type="entry name" value="ABC TRANSPORTER ATP-BINDING PROTEIN ALBC-RELATED"/>
    <property type="match status" value="1"/>
</dbReference>
<dbReference type="SMART" id="SM00382">
    <property type="entry name" value="AAA"/>
    <property type="match status" value="1"/>
</dbReference>
<keyword evidence="1" id="KW-0813">Transport</keyword>
<proteinExistence type="predicted"/>
<dbReference type="InterPro" id="IPR003439">
    <property type="entry name" value="ABC_transporter-like_ATP-bd"/>
</dbReference>
<keyword evidence="2" id="KW-0547">Nucleotide-binding</keyword>
<dbReference type="InterPro" id="IPR027417">
    <property type="entry name" value="P-loop_NTPase"/>
</dbReference>
<dbReference type="CDD" id="cd03230">
    <property type="entry name" value="ABC_DR_subfamily_A"/>
    <property type="match status" value="1"/>
</dbReference>
<keyword evidence="6" id="KW-1185">Reference proteome</keyword>
<dbReference type="EMBL" id="JACRTC010000002">
    <property type="protein sequence ID" value="MBC8569918.1"/>
    <property type="molecule type" value="Genomic_DNA"/>
</dbReference>
<gene>
    <name evidence="5" type="ORF">H8709_03640</name>
</gene>
<dbReference type="InterPro" id="IPR017871">
    <property type="entry name" value="ABC_transporter-like_CS"/>
</dbReference>
<evidence type="ECO:0000256" key="3">
    <source>
        <dbReference type="ARBA" id="ARBA00022840"/>
    </source>
</evidence>
<dbReference type="RefSeq" id="WP_262397027.1">
    <property type="nucleotide sequence ID" value="NZ_JACRTC010000002.1"/>
</dbReference>
<evidence type="ECO:0000313" key="6">
    <source>
        <dbReference type="Proteomes" id="UP000660861"/>
    </source>
</evidence>
<comment type="caution">
    <text evidence="5">The sequence shown here is derived from an EMBL/GenBank/DDBJ whole genome shotgun (WGS) entry which is preliminary data.</text>
</comment>
<dbReference type="Gene3D" id="3.40.50.300">
    <property type="entry name" value="P-loop containing nucleotide triphosphate hydrolases"/>
    <property type="match status" value="1"/>
</dbReference>
<accession>A0A926EBB3</accession>
<dbReference type="Pfam" id="PF00005">
    <property type="entry name" value="ABC_tran"/>
    <property type="match status" value="1"/>
</dbReference>
<organism evidence="5 6">
    <name type="scientific">Zongyangia hominis</name>
    <dbReference type="NCBI Taxonomy" id="2763677"/>
    <lineage>
        <taxon>Bacteria</taxon>
        <taxon>Bacillati</taxon>
        <taxon>Bacillota</taxon>
        <taxon>Clostridia</taxon>
        <taxon>Eubacteriales</taxon>
        <taxon>Oscillospiraceae</taxon>
        <taxon>Zongyangia</taxon>
    </lineage>
</organism>
<name>A0A926EBB3_9FIRM</name>
<protein>
    <submittedName>
        <fullName evidence="5">ABC transporter ATP-binding protein</fullName>
    </submittedName>
</protein>